<sequence>MPVERANFGMFAVTGFAPNFAQTEDNIHFDEGRMQEEEEPSYKERIIIHIDIDCFYAQTEEIARPELKLLPLAIQQKHIVVTCNYEARKYGVGKLELLTEALKKCPQLVVVSGEDISRYRRSSRHIFDLVNVAVNGNSSLPRVNVERLGFDELFIDVTDIVSAHLDQAGMDIPIGSIIQLDLFPDLESIVDENDWSPMYLRYQYGTFEGNVVGVQPQQSLDRQHLLLATASHLARHLRHVIYRRLKYTCSSGVSVNKLLSKIVGTKLKPDGQSVLMPSETSTFMNGVSLRKVTGIGRKTGAEIVNYIATVRPEWDGEKDEWGHPKKMPTCVELLEIADLKQWSSWFGDALGKKIDGLLRGIDPSPVIPTGLSQQISVEDSFQHCNTTADARTRLIELATSWLERVQEEEYVETDNSSFLNLLLYGAALDKQQENPSQWRRHATTLRLTIRLRKPGERGWSGDRESKATALPVDVFDTTISIPDRAQALADRHLVPLLSKMVQSRPQWDMTLLNISCSDFKLGPPQKSISNFFRSDDGKGMVASSGSSGSNDTPPKSPPSKADILKRLGIDPSVFEELPIDVQDDILQEAQQPLNSKPVNNSTSNTTSSSKRKSESNTTKKPNKVRTLDAFWTSK</sequence>
<keyword evidence="3" id="KW-0808">Transferase</keyword>
<dbReference type="SUPFAM" id="SSF56672">
    <property type="entry name" value="DNA/RNA polymerases"/>
    <property type="match status" value="1"/>
</dbReference>
<keyword evidence="3" id="KW-0548">Nucleotidyltransferase</keyword>
<evidence type="ECO:0000259" key="2">
    <source>
        <dbReference type="PROSITE" id="PS50173"/>
    </source>
</evidence>
<dbReference type="Gene3D" id="3.30.1490.100">
    <property type="entry name" value="DNA polymerase, Y-family, little finger domain"/>
    <property type="match status" value="1"/>
</dbReference>
<evidence type="ECO:0000313" key="3">
    <source>
        <dbReference type="EMBL" id="TPX31930.1"/>
    </source>
</evidence>
<dbReference type="InterPro" id="IPR043502">
    <property type="entry name" value="DNA/RNA_pol_sf"/>
</dbReference>
<dbReference type="InterPro" id="IPR036775">
    <property type="entry name" value="DNA_pol_Y-fam_lit_finger_sf"/>
</dbReference>
<dbReference type="Gene3D" id="6.10.250.1630">
    <property type="match status" value="1"/>
</dbReference>
<dbReference type="EMBL" id="QEAO01000037">
    <property type="protein sequence ID" value="TPX31930.1"/>
    <property type="molecule type" value="Genomic_DNA"/>
</dbReference>
<dbReference type="Proteomes" id="UP000319731">
    <property type="component" value="Unassembled WGS sequence"/>
</dbReference>
<feature type="compositionally biased region" description="Polar residues" evidence="1">
    <location>
        <begin position="543"/>
        <end position="553"/>
    </location>
</feature>
<feature type="compositionally biased region" description="Low complexity" evidence="1">
    <location>
        <begin position="594"/>
        <end position="608"/>
    </location>
</feature>
<keyword evidence="3" id="KW-0239">DNA-directed DNA polymerase</keyword>
<dbReference type="InterPro" id="IPR043128">
    <property type="entry name" value="Rev_trsase/Diguanyl_cyclase"/>
</dbReference>
<dbReference type="GO" id="GO:0003887">
    <property type="term" value="F:DNA-directed DNA polymerase activity"/>
    <property type="evidence" value="ECO:0007669"/>
    <property type="project" value="UniProtKB-KW"/>
</dbReference>
<dbReference type="OrthoDB" id="447129at2759"/>
<dbReference type="Gene3D" id="3.30.70.270">
    <property type="match status" value="1"/>
</dbReference>
<dbReference type="RefSeq" id="XP_031023241.1">
    <property type="nucleotide sequence ID" value="XM_031170809.1"/>
</dbReference>
<dbReference type="InterPro" id="IPR001126">
    <property type="entry name" value="UmuC"/>
</dbReference>
<feature type="region of interest" description="Disordered" evidence="1">
    <location>
        <begin position="530"/>
        <end position="562"/>
    </location>
</feature>
<dbReference type="Pfam" id="PF00817">
    <property type="entry name" value="IMS"/>
    <property type="match status" value="1"/>
</dbReference>
<dbReference type="PANTHER" id="PTHR46404">
    <property type="entry name" value="DNA POLYMERASE IOTA"/>
    <property type="match status" value="1"/>
</dbReference>
<evidence type="ECO:0000256" key="1">
    <source>
        <dbReference type="SAM" id="MobiDB-lite"/>
    </source>
</evidence>
<dbReference type="AlphaFoldDB" id="A0A507BPR8"/>
<dbReference type="GO" id="GO:0003684">
    <property type="term" value="F:damaged DNA binding"/>
    <property type="evidence" value="ECO:0007669"/>
    <property type="project" value="InterPro"/>
</dbReference>
<dbReference type="PANTHER" id="PTHR46404:SF1">
    <property type="entry name" value="DNA POLYMERASE IOTA"/>
    <property type="match status" value="1"/>
</dbReference>
<name>A0A507BPR8_9FUNG</name>
<feature type="domain" description="UmuC" evidence="2">
    <location>
        <begin position="47"/>
        <end position="296"/>
    </location>
</feature>
<evidence type="ECO:0000313" key="4">
    <source>
        <dbReference type="Proteomes" id="UP000319731"/>
    </source>
</evidence>
<feature type="region of interest" description="Disordered" evidence="1">
    <location>
        <begin position="585"/>
        <end position="634"/>
    </location>
</feature>
<dbReference type="Gene3D" id="3.40.1170.60">
    <property type="match status" value="1"/>
</dbReference>
<dbReference type="PROSITE" id="PS50173">
    <property type="entry name" value="UMUC"/>
    <property type="match status" value="1"/>
</dbReference>
<reference evidence="3 4" key="1">
    <citation type="journal article" date="2019" name="Sci. Rep.">
        <title>Comparative genomics of chytrid fungi reveal insights into the obligate biotrophic and pathogenic lifestyle of Synchytrium endobioticum.</title>
        <authorList>
            <person name="van de Vossenberg B.T.L.H."/>
            <person name="Warris S."/>
            <person name="Nguyen H.D.T."/>
            <person name="van Gent-Pelzer M.P.E."/>
            <person name="Joly D.L."/>
            <person name="van de Geest H.C."/>
            <person name="Bonants P.J.M."/>
            <person name="Smith D.S."/>
            <person name="Levesque C.A."/>
            <person name="van der Lee T.A.J."/>
        </authorList>
    </citation>
    <scope>NUCLEOTIDE SEQUENCE [LARGE SCALE GENOMIC DNA]</scope>
    <source>
        <strain evidence="3 4">JEL517</strain>
    </source>
</reference>
<accession>A0A507BPR8</accession>
<proteinExistence type="predicted"/>
<dbReference type="STRING" id="1806994.A0A507BPR8"/>
<gene>
    <name evidence="3" type="ORF">SmJEL517_g04881</name>
</gene>
<protein>
    <submittedName>
        <fullName evidence="3">DNA-directed DNA polymerase</fullName>
    </submittedName>
</protein>
<keyword evidence="4" id="KW-1185">Reference proteome</keyword>
<dbReference type="GO" id="GO:0006281">
    <property type="term" value="P:DNA repair"/>
    <property type="evidence" value="ECO:0007669"/>
    <property type="project" value="InterPro"/>
</dbReference>
<dbReference type="GO" id="GO:0070987">
    <property type="term" value="P:error-free translesion synthesis"/>
    <property type="evidence" value="ECO:0007669"/>
    <property type="project" value="UniProtKB-ARBA"/>
</dbReference>
<comment type="caution">
    <text evidence="3">The sequence shown here is derived from an EMBL/GenBank/DDBJ whole genome shotgun (WGS) entry which is preliminary data.</text>
</comment>
<dbReference type="GeneID" id="42006106"/>
<organism evidence="3 4">
    <name type="scientific">Synchytrium microbalum</name>
    <dbReference type="NCBI Taxonomy" id="1806994"/>
    <lineage>
        <taxon>Eukaryota</taxon>
        <taxon>Fungi</taxon>
        <taxon>Fungi incertae sedis</taxon>
        <taxon>Chytridiomycota</taxon>
        <taxon>Chytridiomycota incertae sedis</taxon>
        <taxon>Chytridiomycetes</taxon>
        <taxon>Synchytriales</taxon>
        <taxon>Synchytriaceae</taxon>
        <taxon>Synchytrium</taxon>
    </lineage>
</organism>
<dbReference type="FunFam" id="3.40.1170.60:FF:000006">
    <property type="entry name" value="DNA polymerase iota"/>
    <property type="match status" value="1"/>
</dbReference>